<dbReference type="InterPro" id="IPR050469">
    <property type="entry name" value="Diguanylate_Cyclase"/>
</dbReference>
<keyword evidence="3" id="KW-0472">Membrane</keyword>
<feature type="transmembrane region" description="Helical" evidence="3">
    <location>
        <begin position="195"/>
        <end position="218"/>
    </location>
</feature>
<keyword evidence="3" id="KW-0812">Transmembrane</keyword>
<comment type="catalytic activity">
    <reaction evidence="2">
        <text>2 GTP = 3',3'-c-di-GMP + 2 diphosphate</text>
        <dbReference type="Rhea" id="RHEA:24898"/>
        <dbReference type="ChEBI" id="CHEBI:33019"/>
        <dbReference type="ChEBI" id="CHEBI:37565"/>
        <dbReference type="ChEBI" id="CHEBI:58805"/>
        <dbReference type="EC" id="2.7.7.65"/>
    </reaction>
</comment>
<dbReference type="AlphaFoldDB" id="A0A840L9F6"/>
<evidence type="ECO:0000256" key="2">
    <source>
        <dbReference type="ARBA" id="ARBA00034247"/>
    </source>
</evidence>
<evidence type="ECO:0000313" key="6">
    <source>
        <dbReference type="Proteomes" id="UP000562027"/>
    </source>
</evidence>
<dbReference type="InterPro" id="IPR029787">
    <property type="entry name" value="Nucleotide_cyclase"/>
</dbReference>
<protein>
    <recommendedName>
        <fullName evidence="1">diguanylate cyclase</fullName>
        <ecNumber evidence="1">2.7.7.65</ecNumber>
    </recommendedName>
</protein>
<dbReference type="FunFam" id="3.30.70.270:FF:000001">
    <property type="entry name" value="Diguanylate cyclase domain protein"/>
    <property type="match status" value="1"/>
</dbReference>
<evidence type="ECO:0000256" key="3">
    <source>
        <dbReference type="SAM" id="Phobius"/>
    </source>
</evidence>
<feature type="transmembrane region" description="Helical" evidence="3">
    <location>
        <begin position="67"/>
        <end position="83"/>
    </location>
</feature>
<sequence>MPPFDANTLMLVTAVFNGFMALVWLVLGRLFRIAPQASLLLLAANLVSIPGLYCPGCSRLWPAALGPWMNELALVISMALLALGVRKLMRLRFRFAALTLLLAAALLGSLLLSSQGHAEASLALLSLSMSALTLSACRDVLVGRATGQPLGVTLLLSMPFALWSLMMLAQALTLLCLPQWRDWFLHEDIPSVPLAWADLFIELCIGISLVGLVVARLIDRITHMVLRDSLTDTLNRRALRGELRRLQAQVARGQHHCLAMIDVDHFKRFNDQHGHACGDAALRHLVQVLRTKMRALDLLGRVGGEEFCLLLPHTTLADAQKVAERMAQALRSEPLQWQGQALRMTASFGLMPCLQDDPLGDKTLAMADGLLYRAKALGRDRVCAEAPEPQVAPR</sequence>
<dbReference type="Proteomes" id="UP000562027">
    <property type="component" value="Unassembled WGS sequence"/>
</dbReference>
<dbReference type="EC" id="2.7.7.65" evidence="1"/>
<gene>
    <name evidence="5" type="ORF">HNP55_001914</name>
</gene>
<accession>A0A840L9F6</accession>
<dbReference type="InterPro" id="IPR043128">
    <property type="entry name" value="Rev_trsase/Diguanyl_cyclase"/>
</dbReference>
<dbReference type="PROSITE" id="PS50887">
    <property type="entry name" value="GGDEF"/>
    <property type="match status" value="1"/>
</dbReference>
<feature type="transmembrane region" description="Helical" evidence="3">
    <location>
        <begin position="95"/>
        <end position="114"/>
    </location>
</feature>
<dbReference type="PANTHER" id="PTHR45138:SF9">
    <property type="entry name" value="DIGUANYLATE CYCLASE DGCM-RELATED"/>
    <property type="match status" value="1"/>
</dbReference>
<evidence type="ECO:0000256" key="1">
    <source>
        <dbReference type="ARBA" id="ARBA00012528"/>
    </source>
</evidence>
<dbReference type="RefSeq" id="WP_184298605.1">
    <property type="nucleotide sequence ID" value="NZ_JACHLP010000003.1"/>
</dbReference>
<dbReference type="CDD" id="cd01949">
    <property type="entry name" value="GGDEF"/>
    <property type="match status" value="1"/>
</dbReference>
<feature type="transmembrane region" description="Helical" evidence="3">
    <location>
        <begin position="6"/>
        <end position="27"/>
    </location>
</feature>
<comment type="caution">
    <text evidence="5">The sequence shown here is derived from an EMBL/GenBank/DDBJ whole genome shotgun (WGS) entry which is preliminary data.</text>
</comment>
<dbReference type="NCBIfam" id="TIGR00254">
    <property type="entry name" value="GGDEF"/>
    <property type="match status" value="1"/>
</dbReference>
<dbReference type="Pfam" id="PF00990">
    <property type="entry name" value="GGDEF"/>
    <property type="match status" value="1"/>
</dbReference>
<organism evidence="5 6">
    <name type="scientific">Roseateles oligotrophus</name>
    <dbReference type="NCBI Taxonomy" id="1769250"/>
    <lineage>
        <taxon>Bacteria</taxon>
        <taxon>Pseudomonadati</taxon>
        <taxon>Pseudomonadota</taxon>
        <taxon>Betaproteobacteria</taxon>
        <taxon>Burkholderiales</taxon>
        <taxon>Sphaerotilaceae</taxon>
        <taxon>Roseateles</taxon>
    </lineage>
</organism>
<dbReference type="InterPro" id="IPR000160">
    <property type="entry name" value="GGDEF_dom"/>
</dbReference>
<name>A0A840L9F6_9BURK</name>
<dbReference type="PANTHER" id="PTHR45138">
    <property type="entry name" value="REGULATORY COMPONENTS OF SENSORY TRANSDUCTION SYSTEM"/>
    <property type="match status" value="1"/>
</dbReference>
<evidence type="ECO:0000313" key="5">
    <source>
        <dbReference type="EMBL" id="MBB4843395.1"/>
    </source>
</evidence>
<dbReference type="GO" id="GO:0052621">
    <property type="term" value="F:diguanylate cyclase activity"/>
    <property type="evidence" value="ECO:0007669"/>
    <property type="project" value="UniProtKB-EC"/>
</dbReference>
<keyword evidence="6" id="KW-1185">Reference proteome</keyword>
<dbReference type="SUPFAM" id="SSF55073">
    <property type="entry name" value="Nucleotide cyclase"/>
    <property type="match status" value="1"/>
</dbReference>
<reference evidence="5 6" key="1">
    <citation type="submission" date="2020-08" db="EMBL/GenBank/DDBJ databases">
        <title>Functional genomics of gut bacteria from endangered species of beetles.</title>
        <authorList>
            <person name="Carlos-Shanley C."/>
        </authorList>
    </citation>
    <scope>NUCLEOTIDE SEQUENCE [LARGE SCALE GENOMIC DNA]</scope>
    <source>
        <strain evidence="5 6">S00239</strain>
    </source>
</reference>
<dbReference type="SMART" id="SM00267">
    <property type="entry name" value="GGDEF"/>
    <property type="match status" value="1"/>
</dbReference>
<feature type="transmembrane region" description="Helical" evidence="3">
    <location>
        <begin position="39"/>
        <end position="61"/>
    </location>
</feature>
<dbReference type="Gene3D" id="3.30.70.270">
    <property type="match status" value="1"/>
</dbReference>
<keyword evidence="3" id="KW-1133">Transmembrane helix</keyword>
<evidence type="ECO:0000259" key="4">
    <source>
        <dbReference type="PROSITE" id="PS50887"/>
    </source>
</evidence>
<dbReference type="EMBL" id="JACHLP010000003">
    <property type="protein sequence ID" value="MBB4843395.1"/>
    <property type="molecule type" value="Genomic_DNA"/>
</dbReference>
<feature type="transmembrane region" description="Helical" evidence="3">
    <location>
        <begin position="120"/>
        <end position="141"/>
    </location>
</feature>
<feature type="domain" description="GGDEF" evidence="4">
    <location>
        <begin position="254"/>
        <end position="387"/>
    </location>
</feature>
<feature type="transmembrane region" description="Helical" evidence="3">
    <location>
        <begin position="153"/>
        <end position="175"/>
    </location>
</feature>
<proteinExistence type="predicted"/>